<evidence type="ECO:0000256" key="7">
    <source>
        <dbReference type="ARBA" id="ARBA00038870"/>
    </source>
</evidence>
<dbReference type="EMBL" id="CP045871">
    <property type="protein sequence ID" value="QGG79550.1"/>
    <property type="molecule type" value="Genomic_DNA"/>
</dbReference>
<dbReference type="SUPFAM" id="SSF48179">
    <property type="entry name" value="6-phosphogluconate dehydrogenase C-terminal domain-like"/>
    <property type="match status" value="1"/>
</dbReference>
<dbReference type="KEGG" id="llp:GH975_02790"/>
<dbReference type="GO" id="GO:0051287">
    <property type="term" value="F:NAD binding"/>
    <property type="evidence" value="ECO:0007669"/>
    <property type="project" value="InterPro"/>
</dbReference>
<dbReference type="GO" id="GO:0050661">
    <property type="term" value="F:NADP binding"/>
    <property type="evidence" value="ECO:0007669"/>
    <property type="project" value="InterPro"/>
</dbReference>
<dbReference type="InterPro" id="IPR013328">
    <property type="entry name" value="6PGD_dom2"/>
</dbReference>
<dbReference type="PANTHER" id="PTHR43060:SF17">
    <property type="entry name" value="L-THREONATE DEHYDROGENASE"/>
    <property type="match status" value="1"/>
</dbReference>
<evidence type="ECO:0000259" key="12">
    <source>
        <dbReference type="Pfam" id="PF14833"/>
    </source>
</evidence>
<dbReference type="GO" id="GO:0016616">
    <property type="term" value="F:oxidoreductase activity, acting on the CH-OH group of donors, NAD or NADP as acceptor"/>
    <property type="evidence" value="ECO:0007669"/>
    <property type="project" value="InterPro"/>
</dbReference>
<evidence type="ECO:0000256" key="3">
    <source>
        <dbReference type="ARBA" id="ARBA00023027"/>
    </source>
</evidence>
<dbReference type="InterPro" id="IPR008927">
    <property type="entry name" value="6-PGluconate_DH-like_C_sf"/>
</dbReference>
<comment type="catalytic activity">
    <reaction evidence="9">
        <text>L-threonate + NAD(+) = 2-dehydro-L-erythronate + NADH + H(+)</text>
        <dbReference type="Rhea" id="RHEA:52548"/>
        <dbReference type="ChEBI" id="CHEBI:15378"/>
        <dbReference type="ChEBI" id="CHEBI:57540"/>
        <dbReference type="ChEBI" id="CHEBI:57561"/>
        <dbReference type="ChEBI" id="CHEBI:57945"/>
        <dbReference type="ChEBI" id="CHEBI:136669"/>
        <dbReference type="EC" id="1.1.1.411"/>
    </reaction>
</comment>
<evidence type="ECO:0000256" key="2">
    <source>
        <dbReference type="ARBA" id="ARBA00023002"/>
    </source>
</evidence>
<evidence type="ECO:0000256" key="9">
    <source>
        <dbReference type="ARBA" id="ARBA00047312"/>
    </source>
</evidence>
<dbReference type="AlphaFoldDB" id="A0A5Q2QCJ2"/>
<dbReference type="RefSeq" id="WP_153713054.1">
    <property type="nucleotide sequence ID" value="NZ_CP045871.1"/>
</dbReference>
<evidence type="ECO:0000256" key="8">
    <source>
        <dbReference type="ARBA" id="ARBA00039407"/>
    </source>
</evidence>
<accession>A0A5Q2QCJ2</accession>
<feature type="domain" description="6-phosphogluconate dehydrogenase NADP-binding" evidence="11">
    <location>
        <begin position="6"/>
        <end position="159"/>
    </location>
</feature>
<dbReference type="Gene3D" id="1.10.1040.10">
    <property type="entry name" value="N-(1-d-carboxylethyl)-l-norvaline Dehydrogenase, domain 2"/>
    <property type="match status" value="1"/>
</dbReference>
<dbReference type="PANTHER" id="PTHR43060">
    <property type="entry name" value="3-HYDROXYISOBUTYRATE DEHYDROGENASE-LIKE 1, MITOCHONDRIAL-RELATED"/>
    <property type="match status" value="1"/>
</dbReference>
<dbReference type="PROSITE" id="PS51257">
    <property type="entry name" value="PROKAR_LIPOPROTEIN"/>
    <property type="match status" value="1"/>
</dbReference>
<dbReference type="Pfam" id="PF14833">
    <property type="entry name" value="NAD_binding_11"/>
    <property type="match status" value="1"/>
</dbReference>
<dbReference type="InterPro" id="IPR036291">
    <property type="entry name" value="NAD(P)-bd_dom_sf"/>
</dbReference>
<dbReference type="OrthoDB" id="9786703at2"/>
<sequence>MKTLTIGLGSMGMGAALSCHRAGLTSVGFDLNADALNAFAADGGTPIDRLDNADSIDVALIFVVNAQQAESVIFDSPLLDKLSPGAVVMNCVTLAPSIAKDLAARVIERGFGYIDAPVSGGALKASEGRMSVMASATPASMQHAQPVLDAIAEHVFRLGDAAGEGSKMKTINQLLAGVHIAAAAEAMNLAAALDMDLHQVIDVISKCAGTSWMFENRAPHIADGDYRPLSSVDIFVKDLGIVQHEARAEAAVTPLTDTSLGLFADASQAGLGRLDDSAVAQLLARQSQQRLPGMDE</sequence>
<feature type="active site" evidence="10">
    <location>
        <position position="169"/>
    </location>
</feature>
<dbReference type="InterPro" id="IPR015815">
    <property type="entry name" value="HIBADH-related"/>
</dbReference>
<dbReference type="EC" id="1.1.1.411" evidence="7"/>
<keyword evidence="1" id="KW-0521">NADP</keyword>
<evidence type="ECO:0000256" key="6">
    <source>
        <dbReference type="ARBA" id="ARBA00037979"/>
    </source>
</evidence>
<feature type="domain" description="3-hydroxyisobutyrate dehydrogenase-like NAD-binding" evidence="12">
    <location>
        <begin position="163"/>
        <end position="283"/>
    </location>
</feature>
<dbReference type="InterPro" id="IPR050006">
    <property type="entry name" value="LtnD"/>
</dbReference>
<dbReference type="InterPro" id="IPR029154">
    <property type="entry name" value="HIBADH-like_NADP-bd"/>
</dbReference>
<organism evidence="13 14">
    <name type="scientific">Litorivicinus lipolyticus</name>
    <dbReference type="NCBI Taxonomy" id="418701"/>
    <lineage>
        <taxon>Bacteria</taxon>
        <taxon>Pseudomonadati</taxon>
        <taxon>Pseudomonadota</taxon>
        <taxon>Gammaproteobacteria</taxon>
        <taxon>Oceanospirillales</taxon>
        <taxon>Litorivicinaceae</taxon>
        <taxon>Litorivicinus</taxon>
    </lineage>
</organism>
<evidence type="ECO:0000259" key="11">
    <source>
        <dbReference type="Pfam" id="PF03446"/>
    </source>
</evidence>
<reference evidence="13 14" key="1">
    <citation type="submission" date="2019-11" db="EMBL/GenBank/DDBJ databases">
        <authorList>
            <person name="Khan S.A."/>
            <person name="Jeon C.O."/>
            <person name="Chun B.H."/>
        </authorList>
    </citation>
    <scope>NUCLEOTIDE SEQUENCE [LARGE SCALE GENOMIC DNA]</scope>
    <source>
        <strain evidence="13 14">IMCC 1097</strain>
    </source>
</reference>
<protein>
    <recommendedName>
        <fullName evidence="8">L-threonate dehydrogenase</fullName>
        <ecNumber evidence="7">1.1.1.411</ecNumber>
    </recommendedName>
</protein>
<keyword evidence="4" id="KW-0119">Carbohydrate metabolism</keyword>
<keyword evidence="2" id="KW-0560">Oxidoreductase</keyword>
<evidence type="ECO:0000256" key="10">
    <source>
        <dbReference type="PIRSR" id="PIRSR000103-1"/>
    </source>
</evidence>
<comment type="function">
    <text evidence="5">Catalyzes oxidation of L-threonate to 2-oxo-tetronate. Can use either NAD(+) or NADP(+) as cosubstrate, with a preference for NAD(+).</text>
</comment>
<dbReference type="Pfam" id="PF03446">
    <property type="entry name" value="NAD_binding_2"/>
    <property type="match status" value="1"/>
</dbReference>
<evidence type="ECO:0000313" key="14">
    <source>
        <dbReference type="Proteomes" id="UP000388235"/>
    </source>
</evidence>
<evidence type="ECO:0000313" key="13">
    <source>
        <dbReference type="EMBL" id="QGG79550.1"/>
    </source>
</evidence>
<dbReference type="SUPFAM" id="SSF51735">
    <property type="entry name" value="NAD(P)-binding Rossmann-fold domains"/>
    <property type="match status" value="1"/>
</dbReference>
<evidence type="ECO:0000256" key="5">
    <source>
        <dbReference type="ARBA" id="ARBA00037062"/>
    </source>
</evidence>
<comment type="similarity">
    <text evidence="6">Belongs to the HIBADH-related family. L-threonate dehydrogenase subfamily.</text>
</comment>
<gene>
    <name evidence="13" type="ORF">GH975_02790</name>
</gene>
<name>A0A5Q2QCJ2_9GAMM</name>
<evidence type="ECO:0000256" key="1">
    <source>
        <dbReference type="ARBA" id="ARBA00022857"/>
    </source>
</evidence>
<dbReference type="InterPro" id="IPR006115">
    <property type="entry name" value="6PGDH_NADP-bd"/>
</dbReference>
<dbReference type="PIRSF" id="PIRSF000103">
    <property type="entry name" value="HIBADH"/>
    <property type="match status" value="1"/>
</dbReference>
<dbReference type="NCBIfam" id="NF043037">
    <property type="entry name" value="ThreonDh"/>
    <property type="match status" value="1"/>
</dbReference>
<keyword evidence="14" id="KW-1185">Reference proteome</keyword>
<keyword evidence="3" id="KW-0520">NAD</keyword>
<dbReference type="Proteomes" id="UP000388235">
    <property type="component" value="Chromosome"/>
</dbReference>
<evidence type="ECO:0000256" key="4">
    <source>
        <dbReference type="ARBA" id="ARBA00023277"/>
    </source>
</evidence>
<dbReference type="Gene3D" id="3.40.50.720">
    <property type="entry name" value="NAD(P)-binding Rossmann-like Domain"/>
    <property type="match status" value="1"/>
</dbReference>
<proteinExistence type="inferred from homology"/>